<evidence type="ECO:0008006" key="4">
    <source>
        <dbReference type="Google" id="ProtNLM"/>
    </source>
</evidence>
<dbReference type="EMBL" id="JARBJD010000273">
    <property type="protein sequence ID" value="KAK2945095.1"/>
    <property type="molecule type" value="Genomic_DNA"/>
</dbReference>
<evidence type="ECO:0000313" key="2">
    <source>
        <dbReference type="EMBL" id="KAK2945095.1"/>
    </source>
</evidence>
<protein>
    <recommendedName>
        <fullName evidence="4">SPRY domain-containing protein</fullName>
    </recommendedName>
</protein>
<gene>
    <name evidence="2" type="ORF">BLNAU_19993</name>
</gene>
<name>A0ABQ9X014_9EUKA</name>
<dbReference type="Gene3D" id="2.60.120.920">
    <property type="match status" value="1"/>
</dbReference>
<dbReference type="InterPro" id="IPR043136">
    <property type="entry name" value="B30.2/SPRY_sf"/>
</dbReference>
<comment type="caution">
    <text evidence="2">The sequence shown here is derived from an EMBL/GenBank/DDBJ whole genome shotgun (WGS) entry which is preliminary data.</text>
</comment>
<organism evidence="2 3">
    <name type="scientific">Blattamonas nauphoetae</name>
    <dbReference type="NCBI Taxonomy" id="2049346"/>
    <lineage>
        <taxon>Eukaryota</taxon>
        <taxon>Metamonada</taxon>
        <taxon>Preaxostyla</taxon>
        <taxon>Oxymonadida</taxon>
        <taxon>Blattamonas</taxon>
    </lineage>
</organism>
<keyword evidence="3" id="KW-1185">Reference proteome</keyword>
<evidence type="ECO:0000313" key="3">
    <source>
        <dbReference type="Proteomes" id="UP001281761"/>
    </source>
</evidence>
<accession>A0ABQ9X014</accession>
<feature type="coiled-coil region" evidence="1">
    <location>
        <begin position="108"/>
        <end position="188"/>
    </location>
</feature>
<proteinExistence type="predicted"/>
<evidence type="ECO:0000256" key="1">
    <source>
        <dbReference type="SAM" id="Coils"/>
    </source>
</evidence>
<keyword evidence="1" id="KW-0175">Coiled coil</keyword>
<reference evidence="2 3" key="1">
    <citation type="journal article" date="2022" name="bioRxiv">
        <title>Genomics of Preaxostyla Flagellates Illuminates Evolutionary Transitions and the Path Towards Mitochondrial Loss.</title>
        <authorList>
            <person name="Novak L.V.F."/>
            <person name="Treitli S.C."/>
            <person name="Pyrih J."/>
            <person name="Halakuc P."/>
            <person name="Pipaliya S.V."/>
            <person name="Vacek V."/>
            <person name="Brzon O."/>
            <person name="Soukal P."/>
            <person name="Eme L."/>
            <person name="Dacks J.B."/>
            <person name="Karnkowska A."/>
            <person name="Elias M."/>
            <person name="Hampl V."/>
        </authorList>
    </citation>
    <scope>NUCLEOTIDE SEQUENCE [LARGE SCALE GENOMIC DNA]</scope>
    <source>
        <strain evidence="2">NAU3</strain>
        <tissue evidence="2">Gut</tissue>
    </source>
</reference>
<dbReference type="Proteomes" id="UP001281761">
    <property type="component" value="Unassembled WGS sequence"/>
</dbReference>
<sequence length="369" mass="42036">MGRNKVNSFQWFHIPTLLNSLIQSQPPQQSNQLLSQLLQRMMTILDECFDCQTPILNKRLLHSSLTKLTQSPSLDPRIKRGAVQCIASLEIVEESDFVVVKKDHLDSMEATQSSFSDLQQKLDQLQARFGETERKNTELEKEKGDWLEEKKTLLSTVQSLQREKEQMRIDHDRKVEELNHIVQQMRNEAVRKDNFFVSPSIIVAFHPNLYRVNGSTVTRINSDYRAGCFTKPVTKGIYRLSIRTEASDVMIGVIDAAEYPQYLTTGVYSSPKAAITNTSNGHIFSAKKSLSQNTPPQRGQEISAEADLEKRTLHFFVDGVQQPNHFINLPVPLVFAVDLFYKDVPIEITFWGEETQSHVTFQGTGHNLG</sequence>